<dbReference type="EMBL" id="JARKIF010000033">
    <property type="protein sequence ID" value="KAJ7611215.1"/>
    <property type="molecule type" value="Genomic_DNA"/>
</dbReference>
<dbReference type="Proteomes" id="UP001221142">
    <property type="component" value="Unassembled WGS sequence"/>
</dbReference>
<sequence>MSATDKIVLVLGANKGSVIPIGPTFHAIQRLHYISIFGLQIAEQVASLKDHQVLLGSRENLSASPTSSLSPSTYLSSDEFIASAAETVESKFGEQRWLPRHPHAPFSATHMYI</sequence>
<evidence type="ECO:0000313" key="2">
    <source>
        <dbReference type="Proteomes" id="UP001221142"/>
    </source>
</evidence>
<reference evidence="1" key="1">
    <citation type="submission" date="2023-03" db="EMBL/GenBank/DDBJ databases">
        <title>Massive genome expansion in bonnet fungi (Mycena s.s.) driven by repeated elements and novel gene families across ecological guilds.</title>
        <authorList>
            <consortium name="Lawrence Berkeley National Laboratory"/>
            <person name="Harder C.B."/>
            <person name="Miyauchi S."/>
            <person name="Viragh M."/>
            <person name="Kuo A."/>
            <person name="Thoen E."/>
            <person name="Andreopoulos B."/>
            <person name="Lu D."/>
            <person name="Skrede I."/>
            <person name="Drula E."/>
            <person name="Henrissat B."/>
            <person name="Morin E."/>
            <person name="Kohler A."/>
            <person name="Barry K."/>
            <person name="LaButti K."/>
            <person name="Morin E."/>
            <person name="Salamov A."/>
            <person name="Lipzen A."/>
            <person name="Mereny Z."/>
            <person name="Hegedus B."/>
            <person name="Baldrian P."/>
            <person name="Stursova M."/>
            <person name="Weitz H."/>
            <person name="Taylor A."/>
            <person name="Grigoriev I.V."/>
            <person name="Nagy L.G."/>
            <person name="Martin F."/>
            <person name="Kauserud H."/>
        </authorList>
    </citation>
    <scope>NUCLEOTIDE SEQUENCE</scope>
    <source>
        <strain evidence="1">9284</strain>
    </source>
</reference>
<organism evidence="1 2">
    <name type="scientific">Roridomyces roridus</name>
    <dbReference type="NCBI Taxonomy" id="1738132"/>
    <lineage>
        <taxon>Eukaryota</taxon>
        <taxon>Fungi</taxon>
        <taxon>Dikarya</taxon>
        <taxon>Basidiomycota</taxon>
        <taxon>Agaricomycotina</taxon>
        <taxon>Agaricomycetes</taxon>
        <taxon>Agaricomycetidae</taxon>
        <taxon>Agaricales</taxon>
        <taxon>Marasmiineae</taxon>
        <taxon>Mycenaceae</taxon>
        <taxon>Roridomyces</taxon>
    </lineage>
</organism>
<keyword evidence="2" id="KW-1185">Reference proteome</keyword>
<name>A0AAD7B5D7_9AGAR</name>
<proteinExistence type="predicted"/>
<dbReference type="AlphaFoldDB" id="A0AAD7B5D7"/>
<protein>
    <submittedName>
        <fullName evidence="1">Uncharacterized protein</fullName>
    </submittedName>
</protein>
<accession>A0AAD7B5D7</accession>
<comment type="caution">
    <text evidence="1">The sequence shown here is derived from an EMBL/GenBank/DDBJ whole genome shotgun (WGS) entry which is preliminary data.</text>
</comment>
<evidence type="ECO:0000313" key="1">
    <source>
        <dbReference type="EMBL" id="KAJ7611215.1"/>
    </source>
</evidence>
<gene>
    <name evidence="1" type="ORF">FB45DRAFT_1037548</name>
</gene>